<dbReference type="EMBL" id="JACHVS010000001">
    <property type="protein sequence ID" value="MBB2995121.1"/>
    <property type="molecule type" value="Genomic_DNA"/>
</dbReference>
<sequence length="117" mass="12165">MALDHWEVSVSEAQKIVGYAADDIERLKRQSDSLVSSFSASATACNHLDIGDALDSLLHDFAGPLLEAALGAGRSITGQTGKAIQAYEDADATMAAAAENAVDLIPDMSKDDQAGAE</sequence>
<reference evidence="1 2" key="1">
    <citation type="submission" date="2020-08" db="EMBL/GenBank/DDBJ databases">
        <title>Sequencing the genomes of 1000 actinobacteria strains.</title>
        <authorList>
            <person name="Klenk H.-P."/>
        </authorList>
    </citation>
    <scope>NUCLEOTIDE SEQUENCE [LARGE SCALE GENOMIC DNA]</scope>
    <source>
        <strain evidence="1 2">DSM 22826</strain>
    </source>
</reference>
<evidence type="ECO:0000313" key="2">
    <source>
        <dbReference type="Proteomes" id="UP000523000"/>
    </source>
</evidence>
<dbReference type="Proteomes" id="UP000523000">
    <property type="component" value="Unassembled WGS sequence"/>
</dbReference>
<keyword evidence="2" id="KW-1185">Reference proteome</keyword>
<dbReference type="RefSeq" id="WP_183510427.1">
    <property type="nucleotide sequence ID" value="NZ_BAABGK010000113.1"/>
</dbReference>
<evidence type="ECO:0008006" key="3">
    <source>
        <dbReference type="Google" id="ProtNLM"/>
    </source>
</evidence>
<gene>
    <name evidence="1" type="ORF">E9229_001312</name>
</gene>
<dbReference type="InterPro" id="IPR045436">
    <property type="entry name" value="DUF6507"/>
</dbReference>
<dbReference type="AlphaFoldDB" id="A0A839QSV2"/>
<evidence type="ECO:0000313" key="1">
    <source>
        <dbReference type="EMBL" id="MBB2995121.1"/>
    </source>
</evidence>
<organism evidence="1 2">
    <name type="scientific">Paeniglutamicibacter cryotolerans</name>
    <dbReference type="NCBI Taxonomy" id="670079"/>
    <lineage>
        <taxon>Bacteria</taxon>
        <taxon>Bacillati</taxon>
        <taxon>Actinomycetota</taxon>
        <taxon>Actinomycetes</taxon>
        <taxon>Micrococcales</taxon>
        <taxon>Micrococcaceae</taxon>
        <taxon>Paeniglutamicibacter</taxon>
    </lineage>
</organism>
<dbReference type="Pfam" id="PF20117">
    <property type="entry name" value="DUF6507"/>
    <property type="match status" value="1"/>
</dbReference>
<name>A0A839QSV2_9MICC</name>
<comment type="caution">
    <text evidence="1">The sequence shown here is derived from an EMBL/GenBank/DDBJ whole genome shotgun (WGS) entry which is preliminary data.</text>
</comment>
<accession>A0A839QSV2</accession>
<proteinExistence type="predicted"/>
<protein>
    <recommendedName>
        <fullName evidence="3">ESX-1 secretion-associated protein</fullName>
    </recommendedName>
</protein>